<dbReference type="Proteomes" id="UP000681722">
    <property type="component" value="Unassembled WGS sequence"/>
</dbReference>
<protein>
    <recommendedName>
        <fullName evidence="2">DNA ligase D 3'-phosphoesterase domain-containing protein</fullName>
    </recommendedName>
</protein>
<evidence type="ECO:0000313" key="4">
    <source>
        <dbReference type="EMBL" id="CAF1297880.1"/>
    </source>
</evidence>
<accession>A0A815D7V5</accession>
<dbReference type="EMBL" id="CAJOBA010001467">
    <property type="protein sequence ID" value="CAF3597437.1"/>
    <property type="molecule type" value="Genomic_DNA"/>
</dbReference>
<dbReference type="EMBL" id="CAJNOQ010012339">
    <property type="protein sequence ID" value="CAF1297880.1"/>
    <property type="molecule type" value="Genomic_DNA"/>
</dbReference>
<feature type="region of interest" description="Disordered" evidence="1">
    <location>
        <begin position="188"/>
        <end position="244"/>
    </location>
</feature>
<dbReference type="Proteomes" id="UP000663829">
    <property type="component" value="Unassembled WGS sequence"/>
</dbReference>
<dbReference type="Proteomes" id="UP000682733">
    <property type="component" value="Unassembled WGS sequence"/>
</dbReference>
<feature type="compositionally biased region" description="Low complexity" evidence="1">
    <location>
        <begin position="231"/>
        <end position="244"/>
    </location>
</feature>
<dbReference type="Pfam" id="PF13298">
    <property type="entry name" value="LigD_N"/>
    <property type="match status" value="1"/>
</dbReference>
<reference evidence="4" key="1">
    <citation type="submission" date="2021-02" db="EMBL/GenBank/DDBJ databases">
        <authorList>
            <person name="Nowell W R."/>
        </authorList>
    </citation>
    <scope>NUCLEOTIDE SEQUENCE</scope>
</reference>
<name>A0A815D7V5_9BILA</name>
<evidence type="ECO:0000313" key="7">
    <source>
        <dbReference type="Proteomes" id="UP000663829"/>
    </source>
</evidence>
<dbReference type="PANTHER" id="PTHR39465">
    <property type="entry name" value="DNA LIGASE D, 3'-PHOSPHOESTERASE DOMAIN"/>
    <property type="match status" value="1"/>
</dbReference>
<dbReference type="EMBL" id="CAJOBC010035861">
    <property type="protein sequence ID" value="CAF4115634.1"/>
    <property type="molecule type" value="Genomic_DNA"/>
</dbReference>
<evidence type="ECO:0000313" key="3">
    <source>
        <dbReference type="EMBL" id="CAF0813548.1"/>
    </source>
</evidence>
<feature type="domain" description="DNA ligase D 3'-phosphoesterase" evidence="2">
    <location>
        <begin position="45"/>
        <end position="152"/>
    </location>
</feature>
<keyword evidence="7" id="KW-1185">Reference proteome</keyword>
<dbReference type="NCBIfam" id="TIGR02777">
    <property type="entry name" value="LigD_PE_dom"/>
    <property type="match status" value="1"/>
</dbReference>
<comment type="caution">
    <text evidence="4">The sequence shown here is derived from an EMBL/GenBank/DDBJ whole genome shotgun (WGS) entry which is preliminary data.</text>
</comment>
<feature type="compositionally biased region" description="Basic and acidic residues" evidence="1">
    <location>
        <begin position="218"/>
        <end position="230"/>
    </location>
</feature>
<evidence type="ECO:0000256" key="1">
    <source>
        <dbReference type="SAM" id="MobiDB-lite"/>
    </source>
</evidence>
<evidence type="ECO:0000259" key="2">
    <source>
        <dbReference type="Pfam" id="PF13298"/>
    </source>
</evidence>
<sequence length="244" mass="28418">MASTKKEVTLEHPNLFEYNKKRDVTKTNEPQESKVTENQYRFVVQEHHATRLHFDFRLEWDGVMKSWSIPKGPSMNPNDKRLAVAVEDHSTDYMYFEGRIPDGEYGAGEVRTWDIGTYELKGTTDFNQQLQNRKLTFRLNGEKLKGEFHMIKTQVGWLLCKKKDEYAVANWQLKQILNYGSRKAAPYNHDEQIEETNGKRTTEVEANRNKRKATTTQIEKKKVIKSKELHNVSSNNSSLSDDVS</sequence>
<dbReference type="OrthoDB" id="2588098at2759"/>
<feature type="compositionally biased region" description="Basic and acidic residues" evidence="1">
    <location>
        <begin position="188"/>
        <end position="208"/>
    </location>
</feature>
<dbReference type="AlphaFoldDB" id="A0A815D7V5"/>
<evidence type="ECO:0000313" key="5">
    <source>
        <dbReference type="EMBL" id="CAF3597437.1"/>
    </source>
</evidence>
<dbReference type="InterPro" id="IPR014144">
    <property type="entry name" value="LigD_PE_domain"/>
</dbReference>
<dbReference type="EMBL" id="CAJNOK010001467">
    <property type="protein sequence ID" value="CAF0813548.1"/>
    <property type="molecule type" value="Genomic_DNA"/>
</dbReference>
<organism evidence="4 7">
    <name type="scientific">Didymodactylos carnosus</name>
    <dbReference type="NCBI Taxonomy" id="1234261"/>
    <lineage>
        <taxon>Eukaryota</taxon>
        <taxon>Metazoa</taxon>
        <taxon>Spiralia</taxon>
        <taxon>Gnathifera</taxon>
        <taxon>Rotifera</taxon>
        <taxon>Eurotatoria</taxon>
        <taxon>Bdelloidea</taxon>
        <taxon>Philodinida</taxon>
        <taxon>Philodinidae</taxon>
        <taxon>Didymodactylos</taxon>
    </lineage>
</organism>
<gene>
    <name evidence="4" type="ORF">GPM918_LOCUS28370</name>
    <name evidence="3" type="ORF">OVA965_LOCUS5273</name>
    <name evidence="6" type="ORF">SRO942_LOCUS28865</name>
    <name evidence="5" type="ORF">TMI583_LOCUS5271</name>
</gene>
<dbReference type="PANTHER" id="PTHR39465:SF1">
    <property type="entry name" value="DNA LIGASE D 3'-PHOSPHOESTERASE DOMAIN-CONTAINING PROTEIN"/>
    <property type="match status" value="1"/>
</dbReference>
<evidence type="ECO:0000313" key="6">
    <source>
        <dbReference type="EMBL" id="CAF4115634.1"/>
    </source>
</evidence>
<proteinExistence type="predicted"/>
<dbReference type="Proteomes" id="UP000677228">
    <property type="component" value="Unassembled WGS sequence"/>
</dbReference>